<evidence type="ECO:0000259" key="1">
    <source>
        <dbReference type="PROSITE" id="PS51186"/>
    </source>
</evidence>
<gene>
    <name evidence="2" type="ORF">CC80DRAFT_371976</name>
</gene>
<reference evidence="2" key="1">
    <citation type="journal article" date="2020" name="Stud. Mycol.">
        <title>101 Dothideomycetes genomes: a test case for predicting lifestyles and emergence of pathogens.</title>
        <authorList>
            <person name="Haridas S."/>
            <person name="Albert R."/>
            <person name="Binder M."/>
            <person name="Bloem J."/>
            <person name="Labutti K."/>
            <person name="Salamov A."/>
            <person name="Andreopoulos B."/>
            <person name="Baker S."/>
            <person name="Barry K."/>
            <person name="Bills G."/>
            <person name="Bluhm B."/>
            <person name="Cannon C."/>
            <person name="Castanera R."/>
            <person name="Culley D."/>
            <person name="Daum C."/>
            <person name="Ezra D."/>
            <person name="Gonzalez J."/>
            <person name="Henrissat B."/>
            <person name="Kuo A."/>
            <person name="Liang C."/>
            <person name="Lipzen A."/>
            <person name="Lutzoni F."/>
            <person name="Magnuson J."/>
            <person name="Mondo S."/>
            <person name="Nolan M."/>
            <person name="Ohm R."/>
            <person name="Pangilinan J."/>
            <person name="Park H.-J."/>
            <person name="Ramirez L."/>
            <person name="Alfaro M."/>
            <person name="Sun H."/>
            <person name="Tritt A."/>
            <person name="Yoshinaga Y."/>
            <person name="Zwiers L.-H."/>
            <person name="Turgeon B."/>
            <person name="Goodwin S."/>
            <person name="Spatafora J."/>
            <person name="Crous P."/>
            <person name="Grigoriev I."/>
        </authorList>
    </citation>
    <scope>NUCLEOTIDE SEQUENCE</scope>
    <source>
        <strain evidence="2">CBS 675.92</strain>
    </source>
</reference>
<dbReference type="CDD" id="cd04301">
    <property type="entry name" value="NAT_SF"/>
    <property type="match status" value="1"/>
</dbReference>
<dbReference type="AlphaFoldDB" id="A0A6A5TDY7"/>
<organism evidence="2 3">
    <name type="scientific">Byssothecium circinans</name>
    <dbReference type="NCBI Taxonomy" id="147558"/>
    <lineage>
        <taxon>Eukaryota</taxon>
        <taxon>Fungi</taxon>
        <taxon>Dikarya</taxon>
        <taxon>Ascomycota</taxon>
        <taxon>Pezizomycotina</taxon>
        <taxon>Dothideomycetes</taxon>
        <taxon>Pleosporomycetidae</taxon>
        <taxon>Pleosporales</taxon>
        <taxon>Massarineae</taxon>
        <taxon>Massarinaceae</taxon>
        <taxon>Byssothecium</taxon>
    </lineage>
</organism>
<dbReference type="InterPro" id="IPR016181">
    <property type="entry name" value="Acyl_CoA_acyltransferase"/>
</dbReference>
<keyword evidence="2" id="KW-0808">Transferase</keyword>
<dbReference type="PANTHER" id="PTHR43415">
    <property type="entry name" value="SPERMIDINE N(1)-ACETYLTRANSFERASE"/>
    <property type="match status" value="1"/>
</dbReference>
<dbReference type="Pfam" id="PF13302">
    <property type="entry name" value="Acetyltransf_3"/>
    <property type="match status" value="1"/>
</dbReference>
<sequence length="202" mass="22947">PRPRDPFRSARLIYRAITPADDAVFAAIDADRIGYMNSNSTNIKLPGPADTERFRKSVSEEMMGAIICLPAHITTTISSSGTTSTSTPVTSIGQIHLKGSSPHLRHHRHTELGLDILPEFQGKGYGSEAIRWALDYAFRRAGLHKVRVRAFEWNEGAIRLYGKLGFKHEGRERECLWHEGRFWDGIQMGMLEDEWRDLQKEE</sequence>
<dbReference type="InterPro" id="IPR000182">
    <property type="entry name" value="GNAT_dom"/>
</dbReference>
<dbReference type="GO" id="GO:0016747">
    <property type="term" value="F:acyltransferase activity, transferring groups other than amino-acyl groups"/>
    <property type="evidence" value="ECO:0007669"/>
    <property type="project" value="InterPro"/>
</dbReference>
<dbReference type="Gene3D" id="3.40.630.30">
    <property type="match status" value="1"/>
</dbReference>
<dbReference type="Proteomes" id="UP000800035">
    <property type="component" value="Unassembled WGS sequence"/>
</dbReference>
<keyword evidence="2" id="KW-0012">Acyltransferase</keyword>
<evidence type="ECO:0000313" key="2">
    <source>
        <dbReference type="EMBL" id="KAF1950518.1"/>
    </source>
</evidence>
<name>A0A6A5TDY7_9PLEO</name>
<evidence type="ECO:0000313" key="3">
    <source>
        <dbReference type="Proteomes" id="UP000800035"/>
    </source>
</evidence>
<dbReference type="OrthoDB" id="64477at2759"/>
<feature type="domain" description="N-acetyltransferase" evidence="1">
    <location>
        <begin position="12"/>
        <end position="193"/>
    </location>
</feature>
<dbReference type="SUPFAM" id="SSF55729">
    <property type="entry name" value="Acyl-CoA N-acyltransferases (Nat)"/>
    <property type="match status" value="1"/>
</dbReference>
<dbReference type="PROSITE" id="PS51186">
    <property type="entry name" value="GNAT"/>
    <property type="match status" value="1"/>
</dbReference>
<feature type="non-terminal residue" evidence="2">
    <location>
        <position position="202"/>
    </location>
</feature>
<dbReference type="PANTHER" id="PTHR43415:SF3">
    <property type="entry name" value="GNAT-FAMILY ACETYLTRANSFERASE"/>
    <property type="match status" value="1"/>
</dbReference>
<feature type="non-terminal residue" evidence="2">
    <location>
        <position position="1"/>
    </location>
</feature>
<proteinExistence type="predicted"/>
<protein>
    <submittedName>
        <fullName evidence="2">Acyl-CoA N-acyltransferase</fullName>
    </submittedName>
</protein>
<accession>A0A6A5TDY7</accession>
<keyword evidence="3" id="KW-1185">Reference proteome</keyword>
<dbReference type="EMBL" id="ML977025">
    <property type="protein sequence ID" value="KAF1950518.1"/>
    <property type="molecule type" value="Genomic_DNA"/>
</dbReference>